<dbReference type="GO" id="GO:0005829">
    <property type="term" value="C:cytosol"/>
    <property type="evidence" value="ECO:0007669"/>
    <property type="project" value="TreeGrafter"/>
</dbReference>
<evidence type="ECO:0000256" key="3">
    <source>
        <dbReference type="ARBA" id="ARBA00023134"/>
    </source>
</evidence>
<dbReference type="GO" id="GO:0016259">
    <property type="term" value="P:selenocysteine metabolic process"/>
    <property type="evidence" value="ECO:0007669"/>
    <property type="project" value="TreeGrafter"/>
</dbReference>
<proteinExistence type="predicted"/>
<dbReference type="Proteomes" id="UP000515976">
    <property type="component" value="Chromosome"/>
</dbReference>
<keyword evidence="1" id="KW-0547">Nucleotide-binding</keyword>
<dbReference type="GO" id="GO:0001514">
    <property type="term" value="P:selenocysteine incorporation"/>
    <property type="evidence" value="ECO:0007669"/>
    <property type="project" value="InterPro"/>
</dbReference>
<dbReference type="GO" id="GO:0035368">
    <property type="term" value="F:selenocysteine insertion sequence binding"/>
    <property type="evidence" value="ECO:0007669"/>
    <property type="project" value="TreeGrafter"/>
</dbReference>
<protein>
    <submittedName>
        <fullName evidence="5">SelB C-terminal domain-containing protein</fullName>
    </submittedName>
</protein>
<dbReference type="Gene3D" id="1.10.10.10">
    <property type="entry name" value="Winged helix-like DNA-binding domain superfamily/Winged helix DNA-binding domain"/>
    <property type="match status" value="1"/>
</dbReference>
<keyword evidence="6" id="KW-1185">Reference proteome</keyword>
<dbReference type="InterPro" id="IPR009000">
    <property type="entry name" value="Transl_B-barrel_sf"/>
</dbReference>
<keyword evidence="3" id="KW-0342">GTP-binding</keyword>
<dbReference type="EMBL" id="CP060712">
    <property type="protein sequence ID" value="QNN48908.1"/>
    <property type="molecule type" value="Genomic_DNA"/>
</dbReference>
<dbReference type="PANTHER" id="PTHR42854:SF3">
    <property type="entry name" value="EUKARYOTIC TRANSLATION INITIATION FACTOR 2 SUBUNIT 3-RELATED"/>
    <property type="match status" value="1"/>
</dbReference>
<dbReference type="InterPro" id="IPR015191">
    <property type="entry name" value="SelB_WHD4"/>
</dbReference>
<dbReference type="Gene3D" id="2.40.30.10">
    <property type="entry name" value="Translation factors"/>
    <property type="match status" value="1"/>
</dbReference>
<feature type="domain" description="Tr-type G" evidence="4">
    <location>
        <begin position="1"/>
        <end position="170"/>
    </location>
</feature>
<dbReference type="KEGG" id="pei:H9L10_11570"/>
<dbReference type="GO" id="GO:0003746">
    <property type="term" value="F:translation elongation factor activity"/>
    <property type="evidence" value="ECO:0007669"/>
    <property type="project" value="InterPro"/>
</dbReference>
<evidence type="ECO:0000313" key="6">
    <source>
        <dbReference type="Proteomes" id="UP000515976"/>
    </source>
</evidence>
<organism evidence="5 6">
    <name type="scientific">Phycicoccus endophyticus</name>
    <dbReference type="NCBI Taxonomy" id="1690220"/>
    <lineage>
        <taxon>Bacteria</taxon>
        <taxon>Bacillati</taxon>
        <taxon>Actinomycetota</taxon>
        <taxon>Actinomycetes</taxon>
        <taxon>Micrococcales</taxon>
        <taxon>Intrasporangiaceae</taxon>
        <taxon>Phycicoccus</taxon>
    </lineage>
</organism>
<evidence type="ECO:0000256" key="2">
    <source>
        <dbReference type="ARBA" id="ARBA00022917"/>
    </source>
</evidence>
<dbReference type="Gene3D" id="3.40.50.300">
    <property type="entry name" value="P-loop containing nucleotide triphosphate hydrolases"/>
    <property type="match status" value="1"/>
</dbReference>
<dbReference type="GO" id="GO:0003924">
    <property type="term" value="F:GTPase activity"/>
    <property type="evidence" value="ECO:0007669"/>
    <property type="project" value="InterPro"/>
</dbReference>
<evidence type="ECO:0000259" key="4">
    <source>
        <dbReference type="PROSITE" id="PS51722"/>
    </source>
</evidence>
<dbReference type="PROSITE" id="PS51722">
    <property type="entry name" value="G_TR_2"/>
    <property type="match status" value="1"/>
</dbReference>
<dbReference type="SUPFAM" id="SSF50447">
    <property type="entry name" value="Translation proteins"/>
    <property type="match status" value="1"/>
</dbReference>
<dbReference type="InterPro" id="IPR000795">
    <property type="entry name" value="T_Tr_GTP-bd_dom"/>
</dbReference>
<dbReference type="Pfam" id="PF00009">
    <property type="entry name" value="GTP_EFTU"/>
    <property type="match status" value="1"/>
</dbReference>
<dbReference type="InterPro" id="IPR027417">
    <property type="entry name" value="P-loop_NTPase"/>
</dbReference>
<dbReference type="SUPFAM" id="SSF52540">
    <property type="entry name" value="P-loop containing nucleoside triphosphate hydrolases"/>
    <property type="match status" value="1"/>
</dbReference>
<name>A0A7G9QZY3_9MICO</name>
<dbReference type="InterPro" id="IPR050543">
    <property type="entry name" value="eIF2G"/>
</dbReference>
<dbReference type="RefSeq" id="WP_166104765.1">
    <property type="nucleotide sequence ID" value="NZ_BMMY01000010.1"/>
</dbReference>
<gene>
    <name evidence="5" type="ORF">H9L10_11570</name>
</gene>
<dbReference type="GO" id="GO:0005525">
    <property type="term" value="F:GTP binding"/>
    <property type="evidence" value="ECO:0007669"/>
    <property type="project" value="UniProtKB-KW"/>
</dbReference>
<evidence type="ECO:0000256" key="1">
    <source>
        <dbReference type="ARBA" id="ARBA00022741"/>
    </source>
</evidence>
<dbReference type="AlphaFoldDB" id="A0A7G9QZY3"/>
<evidence type="ECO:0000313" key="5">
    <source>
        <dbReference type="EMBL" id="QNN48908.1"/>
    </source>
</evidence>
<dbReference type="Pfam" id="PF09107">
    <property type="entry name" value="WHD_3rd_SelB"/>
    <property type="match status" value="1"/>
</dbReference>
<dbReference type="InterPro" id="IPR036388">
    <property type="entry name" value="WH-like_DNA-bd_sf"/>
</dbReference>
<reference evidence="5 6" key="1">
    <citation type="submission" date="2020-08" db="EMBL/GenBank/DDBJ databases">
        <title>Genome sequence of Phycicoccus endophyticus JCM 31784T.</title>
        <authorList>
            <person name="Hyun D.-W."/>
            <person name="Bae J.-W."/>
        </authorList>
    </citation>
    <scope>NUCLEOTIDE SEQUENCE [LARGE SCALE GENOMIC DNA]</scope>
    <source>
        <strain evidence="5 6">JCM 31784</strain>
    </source>
</reference>
<dbReference type="GO" id="GO:0000049">
    <property type="term" value="F:tRNA binding"/>
    <property type="evidence" value="ECO:0007669"/>
    <property type="project" value="TreeGrafter"/>
</dbReference>
<sequence>MHVVATAGHVDHGKSTLVRGLTGQDPDRLAEEARRGLSIELGYCWSELPGVGEVAFVDVPGHERFIGTTLAGLGALRVAMLVVAADDPWMPQAAEHLAALDALDVRHGLLVVTRSDLADPAPALARARAEVGRTTLRDVPDVVVSGRTGEGMDRLRDTLAEVLRAAPGPTGSDVRLWVDRCFTVRGAGVVVTGTLASGTVRPGDVLETDEGEVRVRGVEALGRSRAQVSAPARVALALGSGAPRLRRGTQVVTPGALVRADVVDVRVRPGERPPERPLLHVGSDHLEVRARPLRPGLLRLRLSRALPLRVGDRGVLRDPGSRRLWALEVLDPAPPPLQGRGAARQRAAELEGHDGTLAGEVSRRGLVTRELLRRLGTPGDPPPGALLAGEHVLSGHRAEELRAALEQAVRGSGPAGLAPAAAARAVGVEDAEVALALVRAPLSLAAGRIVLEDAAVALEEHERDALAAVRADLEGRPFAAPTLERLRELGLEGPRLDALVRAGHLERAGRGVVLLPGATAEAVRRLAALAQPFTAGEARAALDTSRRVALPLLAHLDAAGLTSRLPDDRRRVRPSRPG</sequence>
<dbReference type="PANTHER" id="PTHR42854">
    <property type="entry name" value="EUKARYOTIC TRANSLATION INITIATION FACTOR 2 SUBUNIT 3 FAMILY MEMBER"/>
    <property type="match status" value="1"/>
</dbReference>
<keyword evidence="2" id="KW-0648">Protein biosynthesis</keyword>
<accession>A0A7G9QZY3</accession>